<keyword evidence="10" id="KW-1185">Reference proteome</keyword>
<dbReference type="EC" id="2.3.1.225" evidence="8"/>
<dbReference type="AlphaFoldDB" id="A0A6J1BAT6"/>
<accession>A0A6J1BAT6</accession>
<dbReference type="PANTHER" id="PTHR12246">
    <property type="entry name" value="PALMITOYLTRANSFERASE ZDHHC16"/>
    <property type="match status" value="1"/>
</dbReference>
<sequence>MQYQKFLSIPIFAVFFLMGFVYYITVFIFIEDWVGLQSSAGSLNAMIFTFLASLCLFSFSAGVLTDPGYVPSSYLPDVEDSSSVSDEEPKKNGVQSKYCDKCAAYKPPRAHHCRVCRRCILRMVGCIYFSNFYDHHCLWINNCVGYCNYKAFFNLILYATIGSIHSTIIIISCACQKDWNYSGRTPLKIFYVACGAMMVALFATLGTLLGWHIYLITHNMTTIEYYEGIRATWLAKKSGLSYRHPFDLSVYKNITLVLGPNMLRWLWPASISHLKDGVSFPTSRDT</sequence>
<name>A0A6J1BAT6_9ROSI</name>
<evidence type="ECO:0000313" key="10">
    <source>
        <dbReference type="Proteomes" id="UP000504621"/>
    </source>
</evidence>
<comment type="domain">
    <text evidence="8">The DHHC domain is required for palmitoyltransferase activity.</text>
</comment>
<evidence type="ECO:0000256" key="4">
    <source>
        <dbReference type="ARBA" id="ARBA00022692"/>
    </source>
</evidence>
<dbReference type="GO" id="GO:0012505">
    <property type="term" value="C:endomembrane system"/>
    <property type="evidence" value="ECO:0007669"/>
    <property type="project" value="UniProtKB-SubCell"/>
</dbReference>
<evidence type="ECO:0000256" key="1">
    <source>
        <dbReference type="ARBA" id="ARBA00004127"/>
    </source>
</evidence>
<proteinExistence type="inferred from homology"/>
<evidence type="ECO:0000256" key="8">
    <source>
        <dbReference type="RuleBase" id="RU079119"/>
    </source>
</evidence>
<evidence type="ECO:0000256" key="7">
    <source>
        <dbReference type="ARBA" id="ARBA00023315"/>
    </source>
</evidence>
<feature type="transmembrane region" description="Helical" evidence="8">
    <location>
        <begin position="155"/>
        <end position="175"/>
    </location>
</feature>
<dbReference type="Proteomes" id="UP000504621">
    <property type="component" value="Unplaced"/>
</dbReference>
<keyword evidence="7 8" id="KW-0012">Acyltransferase</keyword>
<gene>
    <name evidence="11" type="primary">LOC110425633</name>
</gene>
<comment type="catalytic activity">
    <reaction evidence="8">
        <text>L-cysteinyl-[protein] + hexadecanoyl-CoA = S-hexadecanoyl-L-cysteinyl-[protein] + CoA</text>
        <dbReference type="Rhea" id="RHEA:36683"/>
        <dbReference type="Rhea" id="RHEA-COMP:10131"/>
        <dbReference type="Rhea" id="RHEA-COMP:11032"/>
        <dbReference type="ChEBI" id="CHEBI:29950"/>
        <dbReference type="ChEBI" id="CHEBI:57287"/>
        <dbReference type="ChEBI" id="CHEBI:57379"/>
        <dbReference type="ChEBI" id="CHEBI:74151"/>
        <dbReference type="EC" id="2.3.1.225"/>
    </reaction>
</comment>
<dbReference type="Pfam" id="PF01529">
    <property type="entry name" value="DHHC"/>
    <property type="match status" value="1"/>
</dbReference>
<evidence type="ECO:0000256" key="3">
    <source>
        <dbReference type="ARBA" id="ARBA00022679"/>
    </source>
</evidence>
<feature type="transmembrane region" description="Helical" evidence="8">
    <location>
        <begin position="6"/>
        <end position="30"/>
    </location>
</feature>
<reference evidence="11" key="1">
    <citation type="submission" date="2025-08" db="UniProtKB">
        <authorList>
            <consortium name="RefSeq"/>
        </authorList>
    </citation>
    <scope>IDENTIFICATION</scope>
    <source>
        <tissue evidence="11">Leaf</tissue>
    </source>
</reference>
<protein>
    <recommendedName>
        <fullName evidence="8">S-acyltransferase</fullName>
        <ecNumber evidence="8">2.3.1.225</ecNumber>
    </recommendedName>
    <alternativeName>
        <fullName evidence="8">Palmitoyltransferase</fullName>
    </alternativeName>
</protein>
<feature type="transmembrane region" description="Helical" evidence="8">
    <location>
        <begin position="42"/>
        <end position="64"/>
    </location>
</feature>
<dbReference type="GeneID" id="110425633"/>
<dbReference type="GO" id="GO:0019706">
    <property type="term" value="F:protein-cysteine S-palmitoyltransferase activity"/>
    <property type="evidence" value="ECO:0007669"/>
    <property type="project" value="UniProtKB-EC"/>
</dbReference>
<comment type="subcellular location">
    <subcellularLocation>
        <location evidence="1">Endomembrane system</location>
        <topology evidence="1">Multi-pass membrane protein</topology>
    </subcellularLocation>
</comment>
<keyword evidence="5 8" id="KW-1133">Transmembrane helix</keyword>
<organism evidence="10 11">
    <name type="scientific">Herrania umbratica</name>
    <dbReference type="NCBI Taxonomy" id="108875"/>
    <lineage>
        <taxon>Eukaryota</taxon>
        <taxon>Viridiplantae</taxon>
        <taxon>Streptophyta</taxon>
        <taxon>Embryophyta</taxon>
        <taxon>Tracheophyta</taxon>
        <taxon>Spermatophyta</taxon>
        <taxon>Magnoliopsida</taxon>
        <taxon>eudicotyledons</taxon>
        <taxon>Gunneridae</taxon>
        <taxon>Pentapetalae</taxon>
        <taxon>rosids</taxon>
        <taxon>malvids</taxon>
        <taxon>Malvales</taxon>
        <taxon>Malvaceae</taxon>
        <taxon>Byttnerioideae</taxon>
        <taxon>Herrania</taxon>
    </lineage>
</organism>
<evidence type="ECO:0000313" key="11">
    <source>
        <dbReference type="RefSeq" id="XP_021296248.1"/>
    </source>
</evidence>
<dbReference type="InterPro" id="IPR039859">
    <property type="entry name" value="PFA4/ZDH16/20/ERF2-like"/>
</dbReference>
<dbReference type="PROSITE" id="PS50216">
    <property type="entry name" value="DHHC"/>
    <property type="match status" value="1"/>
</dbReference>
<dbReference type="RefSeq" id="XP_021296248.1">
    <property type="nucleotide sequence ID" value="XM_021440573.1"/>
</dbReference>
<dbReference type="InterPro" id="IPR001594">
    <property type="entry name" value="Palmitoyltrfase_DHHC"/>
</dbReference>
<keyword evidence="4 8" id="KW-0812">Transmembrane</keyword>
<keyword evidence="3 8" id="KW-0808">Transferase</keyword>
<evidence type="ECO:0000256" key="5">
    <source>
        <dbReference type="ARBA" id="ARBA00022989"/>
    </source>
</evidence>
<evidence type="ECO:0000256" key="6">
    <source>
        <dbReference type="ARBA" id="ARBA00023136"/>
    </source>
</evidence>
<comment type="similarity">
    <text evidence="2 8">Belongs to the DHHC palmitoyltransferase family.</text>
</comment>
<feature type="transmembrane region" description="Helical" evidence="8">
    <location>
        <begin position="187"/>
        <end position="214"/>
    </location>
</feature>
<evidence type="ECO:0000259" key="9">
    <source>
        <dbReference type="Pfam" id="PF01529"/>
    </source>
</evidence>
<dbReference type="OrthoDB" id="331948at2759"/>
<evidence type="ECO:0000256" key="2">
    <source>
        <dbReference type="ARBA" id="ARBA00008574"/>
    </source>
</evidence>
<feature type="domain" description="Palmitoyltransferase DHHC" evidence="9">
    <location>
        <begin position="95"/>
        <end position="227"/>
    </location>
</feature>
<keyword evidence="6 8" id="KW-0472">Membrane</keyword>